<organism evidence="1 2">
    <name type="scientific">Moniliophthora roreri</name>
    <name type="common">Frosty pod rot fungus</name>
    <name type="synonym">Monilia roreri</name>
    <dbReference type="NCBI Taxonomy" id="221103"/>
    <lineage>
        <taxon>Eukaryota</taxon>
        <taxon>Fungi</taxon>
        <taxon>Dikarya</taxon>
        <taxon>Basidiomycota</taxon>
        <taxon>Agaricomycotina</taxon>
        <taxon>Agaricomycetes</taxon>
        <taxon>Agaricomycetidae</taxon>
        <taxon>Agaricales</taxon>
        <taxon>Marasmiineae</taxon>
        <taxon>Marasmiaceae</taxon>
        <taxon>Moniliophthora</taxon>
    </lineage>
</organism>
<sequence length="477" mass="54616">MAFLQGSSSLAINGGQFNNVQGSQYIAHFHGNLLQSMHREEKESTIWDDYTRVRTGDVYVMKVVGDTEEGRDDDTNWRGEFLRVRYSGRDAFEAFKRDFEQFSMIKCTGLILFRIELNIITNAHCRHPNVTQLFGYNDNQRGLLALIFYDALIPLMNVFLQHMLSPTLFTYFQHQLGARQIAKGEINMGELWIDPKTGGLYKGPYPSVFLHTSFCPLGLRDKFDNRRSLVLSLPTILRGICWSNKAAFELLNVDKALSILSSLAGSIYNRHHWDIVETWAGVSELWHYKLARLFGVPRPMADSQTVLEDGLVRFTVTVMDIEDIHEMSLHYPLHPQEKFATFVQSWPTQAISVFTQFGICEEQWEEYWIGQFYWDYAVYNIIQRLQLLHGLSPPDLARSLGYPVLKILGDDVRFLDLEDPSATDSIISDILESYSDTGMNGEHCYATGIISSRILISLRQQHLKEMIPMGRGSCIPG</sequence>
<protein>
    <recommendedName>
        <fullName evidence="3">Protein kinase domain-containing protein</fullName>
    </recommendedName>
</protein>
<comment type="caution">
    <text evidence="1">The sequence shown here is derived from an EMBL/GenBank/DDBJ whole genome shotgun (WGS) entry which is preliminary data.</text>
</comment>
<dbReference type="EMBL" id="LATX01001671">
    <property type="protein sequence ID" value="KTB39542.1"/>
    <property type="molecule type" value="Genomic_DNA"/>
</dbReference>
<evidence type="ECO:0000313" key="2">
    <source>
        <dbReference type="Proteomes" id="UP000054988"/>
    </source>
</evidence>
<proteinExistence type="predicted"/>
<name>A0A0W0FTG3_MONRR</name>
<evidence type="ECO:0008006" key="3">
    <source>
        <dbReference type="Google" id="ProtNLM"/>
    </source>
</evidence>
<evidence type="ECO:0000313" key="1">
    <source>
        <dbReference type="EMBL" id="KTB39542.1"/>
    </source>
</evidence>
<gene>
    <name evidence="1" type="ORF">WG66_7896</name>
</gene>
<reference evidence="1 2" key="1">
    <citation type="submission" date="2015-12" db="EMBL/GenBank/DDBJ databases">
        <title>Draft genome sequence of Moniliophthora roreri, the causal agent of frosty pod rot of cacao.</title>
        <authorList>
            <person name="Aime M.C."/>
            <person name="Diaz-Valderrama J.R."/>
            <person name="Kijpornyongpan T."/>
            <person name="Phillips-Mora W."/>
        </authorList>
    </citation>
    <scope>NUCLEOTIDE SEQUENCE [LARGE SCALE GENOMIC DNA]</scope>
    <source>
        <strain evidence="1 2">MCA 2952</strain>
    </source>
</reference>
<dbReference type="AlphaFoldDB" id="A0A0W0FTG3"/>
<accession>A0A0W0FTG3</accession>
<dbReference type="Proteomes" id="UP000054988">
    <property type="component" value="Unassembled WGS sequence"/>
</dbReference>